<proteinExistence type="predicted"/>
<evidence type="ECO:0000259" key="1">
    <source>
        <dbReference type="Pfam" id="PF15534"/>
    </source>
</evidence>
<dbReference type="EMBL" id="CACRSX010000064">
    <property type="protein sequence ID" value="VYT35038.1"/>
    <property type="molecule type" value="Genomic_DNA"/>
</dbReference>
<reference evidence="2" key="1">
    <citation type="submission" date="2019-11" db="EMBL/GenBank/DDBJ databases">
        <authorList>
            <person name="Feng L."/>
        </authorList>
    </citation>
    <scope>NUCLEOTIDE SEQUENCE</scope>
    <source>
        <strain evidence="2">AhadrusLFYP4</strain>
    </source>
</reference>
<accession>A0A6N2VY45</accession>
<organism evidence="2">
    <name type="scientific">Anaerostipes hadrus</name>
    <dbReference type="NCBI Taxonomy" id="649756"/>
    <lineage>
        <taxon>Bacteria</taxon>
        <taxon>Bacillati</taxon>
        <taxon>Bacillota</taxon>
        <taxon>Clostridia</taxon>
        <taxon>Lachnospirales</taxon>
        <taxon>Lachnospiraceae</taxon>
        <taxon>Anaerostipes</taxon>
    </lineage>
</organism>
<sequence>MVSVAMGASSSSGLAVKGVNSAIRRVASDQNKVRHIMQSKHEWTKVTKKNQWKYVKPIVKKEMKSGKMEAIGKTKGKEIVYKFVYNYKEKIIEGTCIAKKGVVKLSDAWVKTIGL</sequence>
<protein>
    <recommendedName>
        <fullName evidence="1">Bacterial toxin 35 domain-containing protein</fullName>
    </recommendedName>
</protein>
<dbReference type="InterPro" id="IPR029109">
    <property type="entry name" value="Ntox35"/>
</dbReference>
<dbReference type="RefSeq" id="WP_118352839.1">
    <property type="nucleotide sequence ID" value="NZ_JAAIQT010000011.1"/>
</dbReference>
<dbReference type="Pfam" id="PF15534">
    <property type="entry name" value="Ntox35"/>
    <property type="match status" value="1"/>
</dbReference>
<evidence type="ECO:0000313" key="2">
    <source>
        <dbReference type="EMBL" id="VYT35038.1"/>
    </source>
</evidence>
<feature type="domain" description="Bacterial toxin 35" evidence="1">
    <location>
        <begin position="29"/>
        <end position="110"/>
    </location>
</feature>
<gene>
    <name evidence="2" type="ORF">AHLFYP4_02749</name>
</gene>
<dbReference type="AlphaFoldDB" id="A0A6N2VY45"/>
<name>A0A6N2VY45_ANAHA</name>